<gene>
    <name evidence="11" type="ORF">BZ3500_MVSOF-1268-A1-R1_CHR9G10690</name>
</gene>
<proteinExistence type="inferred from homology"/>
<dbReference type="InterPro" id="IPR003140">
    <property type="entry name" value="PLipase/COase/thioEstase"/>
</dbReference>
<organism evidence="11 12">
    <name type="scientific">Microbotryum saponariae</name>
    <dbReference type="NCBI Taxonomy" id="289078"/>
    <lineage>
        <taxon>Eukaryota</taxon>
        <taxon>Fungi</taxon>
        <taxon>Dikarya</taxon>
        <taxon>Basidiomycota</taxon>
        <taxon>Pucciniomycotina</taxon>
        <taxon>Microbotryomycetes</taxon>
        <taxon>Microbotryales</taxon>
        <taxon>Microbotryaceae</taxon>
        <taxon>Microbotryum</taxon>
    </lineage>
</organism>
<dbReference type="PANTHER" id="PTHR10655">
    <property type="entry name" value="LYSOPHOSPHOLIPASE-RELATED"/>
    <property type="match status" value="1"/>
</dbReference>
<protein>
    <recommendedName>
        <fullName evidence="3">Acyl-protein thioesterase 1</fullName>
        <ecNumber evidence="2">3.1.2.22</ecNumber>
    </recommendedName>
    <alternativeName>
        <fullName evidence="8">Palmitoyl-protein hydrolase</fullName>
    </alternativeName>
</protein>
<dbReference type="GO" id="GO:0052689">
    <property type="term" value="F:carboxylic ester hydrolase activity"/>
    <property type="evidence" value="ECO:0007669"/>
    <property type="project" value="UniProtKB-KW"/>
</dbReference>
<sequence length="260" mass="28038">MSAAGLRLRAFAPTVLAAPNPSAHTASLVFCHGFGATASDWQDLHQLPGMDHLKVILPQAPLRAISINSMQPMPAWFDILSMSHAARTQDGDEDEEGLGESVDDLTQIIQTEIDAGIAPGRIVIGGFSQGAALAMMLGLAGKLRLGGVVALSGYMPLQWKFISASYGHWMSFMLSPWAREMPVFVGHGTADPVISFSTGEAGVARLRDAGLQRLEFQTYPGMAHSACLEELQDLTRWLQKVVPPINRPEATGNPKLWPKL</sequence>
<reference evidence="12" key="1">
    <citation type="submission" date="2016-10" db="EMBL/GenBank/DDBJ databases">
        <authorList>
            <person name="Jeantristanb JTB J.-T."/>
            <person name="Ricardo R."/>
        </authorList>
    </citation>
    <scope>NUCLEOTIDE SEQUENCE [LARGE SCALE GENOMIC DNA]</scope>
</reference>
<dbReference type="AlphaFoldDB" id="A0A2X0L7I2"/>
<evidence type="ECO:0000256" key="8">
    <source>
        <dbReference type="ARBA" id="ARBA00031195"/>
    </source>
</evidence>
<dbReference type="PANTHER" id="PTHR10655:SF17">
    <property type="entry name" value="LYSOPHOSPHOLIPASE-LIKE PROTEIN 1"/>
    <property type="match status" value="1"/>
</dbReference>
<keyword evidence="12" id="KW-1185">Reference proteome</keyword>
<evidence type="ECO:0000256" key="6">
    <source>
        <dbReference type="ARBA" id="ARBA00022832"/>
    </source>
</evidence>
<dbReference type="STRING" id="289078.A0A2X0L7I2"/>
<keyword evidence="5" id="KW-0378">Hydrolase</keyword>
<comment type="function">
    <text evidence="7">Hydrolyzes fatty acids from S-acylated cysteine residues in proteins with a strong preference for palmitoylated G-alpha proteins over other acyl substrates. Mediates the deacylation of G-alpha proteins such as GPA1 in vivo, but has weak or no activity toward palmitoylated Ras proteins. Has weak lysophospholipase activity in vitro; however such activity may not exist in vivo.</text>
</comment>
<comment type="catalytic activity">
    <reaction evidence="9">
        <text>S-hexadecanoyl-L-cysteinyl-[protein] + H2O = L-cysteinyl-[protein] + hexadecanoate + H(+)</text>
        <dbReference type="Rhea" id="RHEA:19233"/>
        <dbReference type="Rhea" id="RHEA-COMP:10131"/>
        <dbReference type="Rhea" id="RHEA-COMP:11032"/>
        <dbReference type="ChEBI" id="CHEBI:7896"/>
        <dbReference type="ChEBI" id="CHEBI:15377"/>
        <dbReference type="ChEBI" id="CHEBI:15378"/>
        <dbReference type="ChEBI" id="CHEBI:29950"/>
        <dbReference type="ChEBI" id="CHEBI:74151"/>
        <dbReference type="EC" id="3.1.2.22"/>
    </reaction>
</comment>
<dbReference type="EMBL" id="FMWP01000107">
    <property type="protein sequence ID" value="SDA00528.1"/>
    <property type="molecule type" value="Genomic_DNA"/>
</dbReference>
<evidence type="ECO:0000313" key="11">
    <source>
        <dbReference type="EMBL" id="SDA00528.1"/>
    </source>
</evidence>
<dbReference type="Proteomes" id="UP000249723">
    <property type="component" value="Unassembled WGS sequence"/>
</dbReference>
<evidence type="ECO:0000256" key="7">
    <source>
        <dbReference type="ARBA" id="ARBA00029392"/>
    </source>
</evidence>
<dbReference type="GO" id="GO:0006631">
    <property type="term" value="P:fatty acid metabolic process"/>
    <property type="evidence" value="ECO:0007669"/>
    <property type="project" value="UniProtKB-KW"/>
</dbReference>
<evidence type="ECO:0000256" key="9">
    <source>
        <dbReference type="ARBA" id="ARBA00047337"/>
    </source>
</evidence>
<dbReference type="OrthoDB" id="2418081at2759"/>
<feature type="domain" description="Phospholipase/carboxylesterase/thioesterase" evidence="10">
    <location>
        <begin position="22"/>
        <end position="241"/>
    </location>
</feature>
<dbReference type="GO" id="GO:0005737">
    <property type="term" value="C:cytoplasm"/>
    <property type="evidence" value="ECO:0007669"/>
    <property type="project" value="TreeGrafter"/>
</dbReference>
<evidence type="ECO:0000256" key="4">
    <source>
        <dbReference type="ARBA" id="ARBA00022487"/>
    </source>
</evidence>
<evidence type="ECO:0000313" key="12">
    <source>
        <dbReference type="Proteomes" id="UP000249723"/>
    </source>
</evidence>
<keyword evidence="6" id="KW-0276">Fatty acid metabolism</keyword>
<dbReference type="InterPro" id="IPR029058">
    <property type="entry name" value="AB_hydrolase_fold"/>
</dbReference>
<dbReference type="Gene3D" id="3.40.50.1820">
    <property type="entry name" value="alpha/beta hydrolase"/>
    <property type="match status" value="1"/>
</dbReference>
<evidence type="ECO:0000256" key="5">
    <source>
        <dbReference type="ARBA" id="ARBA00022801"/>
    </source>
</evidence>
<comment type="similarity">
    <text evidence="1">Belongs to the AB hydrolase superfamily. AB hydrolase 2 family.</text>
</comment>
<name>A0A2X0L7I2_9BASI</name>
<evidence type="ECO:0000256" key="3">
    <source>
        <dbReference type="ARBA" id="ARBA00014923"/>
    </source>
</evidence>
<accession>A0A2X0L7I2</accession>
<keyword evidence="6" id="KW-0443">Lipid metabolism</keyword>
<dbReference type="InterPro" id="IPR050565">
    <property type="entry name" value="LYPA1-2/EST-like"/>
</dbReference>
<evidence type="ECO:0000256" key="1">
    <source>
        <dbReference type="ARBA" id="ARBA00006499"/>
    </source>
</evidence>
<evidence type="ECO:0000259" key="10">
    <source>
        <dbReference type="Pfam" id="PF02230"/>
    </source>
</evidence>
<keyword evidence="4" id="KW-0719">Serine esterase</keyword>
<dbReference type="EC" id="3.1.2.22" evidence="2"/>
<dbReference type="SUPFAM" id="SSF53474">
    <property type="entry name" value="alpha/beta-Hydrolases"/>
    <property type="match status" value="1"/>
</dbReference>
<dbReference type="GO" id="GO:0008474">
    <property type="term" value="F:palmitoyl-(protein) hydrolase activity"/>
    <property type="evidence" value="ECO:0007669"/>
    <property type="project" value="UniProtKB-EC"/>
</dbReference>
<evidence type="ECO:0000256" key="2">
    <source>
        <dbReference type="ARBA" id="ARBA00012423"/>
    </source>
</evidence>
<dbReference type="Pfam" id="PF02230">
    <property type="entry name" value="Abhydrolase_2"/>
    <property type="match status" value="1"/>
</dbReference>